<dbReference type="GO" id="GO:0072344">
    <property type="term" value="P:rescue of stalled ribosome"/>
    <property type="evidence" value="ECO:0007669"/>
    <property type="project" value="TreeGrafter"/>
</dbReference>
<dbReference type="PANTHER" id="PTHR15239">
    <property type="entry name" value="NUCLEAR EXPORT MEDIATOR FACTOR NEMF"/>
    <property type="match status" value="1"/>
</dbReference>
<dbReference type="GO" id="GO:0000049">
    <property type="term" value="F:tRNA binding"/>
    <property type="evidence" value="ECO:0007669"/>
    <property type="project" value="TreeGrafter"/>
</dbReference>
<reference evidence="3" key="1">
    <citation type="journal article" date="2020" name="mSystems">
        <title>Genome- and Community-Level Interaction Insights into Carbon Utilization and Element Cycling Functions of Hydrothermarchaeota in Hydrothermal Sediment.</title>
        <authorList>
            <person name="Zhou Z."/>
            <person name="Liu Y."/>
            <person name="Xu W."/>
            <person name="Pan J."/>
            <person name="Luo Z.H."/>
            <person name="Li M."/>
        </authorList>
    </citation>
    <scope>NUCLEOTIDE SEQUENCE [LARGE SCALE GENOMIC DNA]</scope>
    <source>
        <strain evidence="3">SpSt-1261</strain>
    </source>
</reference>
<dbReference type="Pfam" id="PF05833">
    <property type="entry name" value="NFACT_N"/>
    <property type="match status" value="1"/>
</dbReference>
<dbReference type="Gene3D" id="2.30.310.10">
    <property type="entry name" value="ibrinogen binding protein from staphylococcus aureus domain"/>
    <property type="match status" value="1"/>
</dbReference>
<sequence>MNIKESMTVIDLIAFLRELEKEKINLKVSNIYHIPQTKRILIKLKDPYFKFLVAEASKKIYFSKYSLPTPEKPSIFALSLRKYLNERVITSIKQIGFDRILKLEFDNDYALYIELLPRGEIILTDPTERIIHASSFKKMRDRKIERNSQYILPPIFEKRPTAEMCIEALSSEGKKGLIKKLGLPHELIDEAIGEVGCENCFEKICNKIEEIMGSLGINGGYIVHQDDTLIAFYPFNPSVIHKNSKIEKTEKFNDALDKYFYSIDVLRPVALEDEEISRTKASIDKIREDIEKGEQKVKELYEVANRLASFSSYIEEKIKCAREVQKKYGWEKVKEKCPGIQKVFQNSGEFTLDLEGKEYKFNIFEDAFTQIGKIFDEAKKLKKKVENAKANLETLELKLKELNLKKHEKEREVKAIARKRDWYEKYIWSFTRNRLLIIAGRDAQQNEAIVKKYLMKNKKSLYFHAEIHGAPSTILLAENEDIKEEDIYDTSVIAASYSKAWKASLKVVDVFWVHSDQVSKTPPAGEYLEKGSFMIYGEKNYVRNVPLKLGIGLQQTADNAYRFFVGSEESVKKNSYPVAIIEPGNIEAQEVANKIYQYIKNLNFESLPSLKELVQIIPGKSNLSFEINH</sequence>
<feature type="domain" description="NFACT RNA-binding" evidence="2">
    <location>
        <begin position="425"/>
        <end position="537"/>
    </location>
</feature>
<dbReference type="InterPro" id="IPR008532">
    <property type="entry name" value="NFACT_RNA-bd"/>
</dbReference>
<dbReference type="Proteomes" id="UP000886076">
    <property type="component" value="Unassembled WGS sequence"/>
</dbReference>
<accession>A0A7C2ZT70</accession>
<dbReference type="RefSeq" id="WP_272985118.1">
    <property type="nucleotide sequence ID" value="NZ_DSFH01000035.1"/>
</dbReference>
<comment type="caution">
    <text evidence="3">The sequence shown here is derived from an EMBL/GenBank/DDBJ whole genome shotgun (WGS) entry which is preliminary data.</text>
</comment>
<dbReference type="InterPro" id="IPR051608">
    <property type="entry name" value="RQC_Subunit_NEMF"/>
</dbReference>
<keyword evidence="1" id="KW-0175">Coiled coil</keyword>
<feature type="coiled-coil region" evidence="1">
    <location>
        <begin position="371"/>
        <end position="419"/>
    </location>
</feature>
<dbReference type="EMBL" id="DSFH01000035">
    <property type="protein sequence ID" value="HEW63811.1"/>
    <property type="molecule type" value="Genomic_DNA"/>
</dbReference>
<dbReference type="GO" id="GO:1990112">
    <property type="term" value="C:RQC complex"/>
    <property type="evidence" value="ECO:0007669"/>
    <property type="project" value="TreeGrafter"/>
</dbReference>
<dbReference type="GO" id="GO:0043023">
    <property type="term" value="F:ribosomal large subunit binding"/>
    <property type="evidence" value="ECO:0007669"/>
    <property type="project" value="TreeGrafter"/>
</dbReference>
<protein>
    <submittedName>
        <fullName evidence="3">Fibronectin-binding domain-containing protein</fullName>
    </submittedName>
</protein>
<evidence type="ECO:0000313" key="3">
    <source>
        <dbReference type="EMBL" id="HEW63811.1"/>
    </source>
</evidence>
<dbReference type="NCBIfam" id="NF041120">
    <property type="entry name" value="RqcH_arch"/>
    <property type="match status" value="1"/>
</dbReference>
<dbReference type="PANTHER" id="PTHR15239:SF6">
    <property type="entry name" value="RIBOSOME QUALITY CONTROL COMPLEX SUBUNIT NEMF"/>
    <property type="match status" value="1"/>
</dbReference>
<name>A0A7C2ZT70_9CREN</name>
<gene>
    <name evidence="3" type="ORF">ENO39_01960</name>
</gene>
<evidence type="ECO:0000259" key="2">
    <source>
        <dbReference type="Pfam" id="PF05670"/>
    </source>
</evidence>
<dbReference type="AlphaFoldDB" id="A0A7C2ZT70"/>
<proteinExistence type="predicted"/>
<evidence type="ECO:0000256" key="1">
    <source>
        <dbReference type="SAM" id="Coils"/>
    </source>
</evidence>
<dbReference type="Pfam" id="PF05670">
    <property type="entry name" value="NFACT-R_1"/>
    <property type="match status" value="1"/>
</dbReference>
<feature type="coiled-coil region" evidence="1">
    <location>
        <begin position="276"/>
        <end position="303"/>
    </location>
</feature>
<organism evidence="3">
    <name type="scientific">Fervidicoccus fontis</name>
    <dbReference type="NCBI Taxonomy" id="683846"/>
    <lineage>
        <taxon>Archaea</taxon>
        <taxon>Thermoproteota</taxon>
        <taxon>Thermoprotei</taxon>
        <taxon>Fervidicoccales</taxon>
        <taxon>Fervidicoccaceae</taxon>
        <taxon>Fervidicoccus</taxon>
    </lineage>
</organism>